<evidence type="ECO:0000259" key="10">
    <source>
        <dbReference type="Pfam" id="PF00675"/>
    </source>
</evidence>
<dbReference type="InterPro" id="IPR050626">
    <property type="entry name" value="Peptidase_M16"/>
</dbReference>
<dbReference type="GO" id="GO:0004222">
    <property type="term" value="F:metalloendopeptidase activity"/>
    <property type="evidence" value="ECO:0007669"/>
    <property type="project" value="InterPro"/>
</dbReference>
<keyword evidence="3" id="KW-0645">Protease</keyword>
<evidence type="ECO:0000313" key="13">
    <source>
        <dbReference type="Proteomes" id="UP000823597"/>
    </source>
</evidence>
<feature type="chain" id="PRO_5038615300" evidence="9">
    <location>
        <begin position="23"/>
        <end position="944"/>
    </location>
</feature>
<protein>
    <submittedName>
        <fullName evidence="12">Insulinase family protein</fullName>
    </submittedName>
</protein>
<dbReference type="InterPro" id="IPR007863">
    <property type="entry name" value="Peptidase_M16_C"/>
</dbReference>
<dbReference type="AlphaFoldDB" id="A0A9D9N9F6"/>
<dbReference type="InterPro" id="IPR011765">
    <property type="entry name" value="Pept_M16_N"/>
</dbReference>
<reference evidence="12" key="1">
    <citation type="submission" date="2020-10" db="EMBL/GenBank/DDBJ databases">
        <authorList>
            <person name="Gilroy R."/>
        </authorList>
    </citation>
    <scope>NUCLEOTIDE SEQUENCE</scope>
    <source>
        <strain evidence="12">10037</strain>
    </source>
</reference>
<reference evidence="12" key="2">
    <citation type="journal article" date="2021" name="PeerJ">
        <title>Extensive microbial diversity within the chicken gut microbiome revealed by metagenomics and culture.</title>
        <authorList>
            <person name="Gilroy R."/>
            <person name="Ravi A."/>
            <person name="Getino M."/>
            <person name="Pursley I."/>
            <person name="Horton D.L."/>
            <person name="Alikhan N.F."/>
            <person name="Baker D."/>
            <person name="Gharbi K."/>
            <person name="Hall N."/>
            <person name="Watson M."/>
            <person name="Adriaenssens E.M."/>
            <person name="Foster-Nyarko E."/>
            <person name="Jarju S."/>
            <person name="Secka A."/>
            <person name="Antonio M."/>
            <person name="Oren A."/>
            <person name="Chaudhuri R.R."/>
            <person name="La Ragione R."/>
            <person name="Hildebrand F."/>
            <person name="Pallen M.J."/>
        </authorList>
    </citation>
    <scope>NUCLEOTIDE SEQUENCE</scope>
    <source>
        <strain evidence="12">10037</strain>
    </source>
</reference>
<keyword evidence="6" id="KW-0862">Zinc</keyword>
<sequence length="944" mass="106970">MKRIFLAVVAVFAAAFAFTANAQTLLPNDPTVRVGKLDNGLTYYIKHNDKPAQRAEFYLATHVGAIQETPDQDGLAHFLEHMCFNGTKNFPGKSLLEYLQSIGANFGRNINAATGVEQTTYMLNNIPVIREGIIDTCLLVLHDYSHFVTNDPAEIDAERGVILEERRTRRTADWRMYEQSLPYIFGDSKYATCTLIGSEENLKTFEPQSLWNFYQTWYRPDLQAVIVVGDIDVDQIEQKIKDLWSDIPAVENPTEKVMPVIPANEEPLIGIITDPEATSTSVQIISRQEAMPLEYNAYDVGMVMDIVNNLIYYMFAERYNDITSSPDAPFLNAYSALGAIAETCDAFMTSFNCKDGDAINAFKAVWTEIEKARRYGFTEGELERAKAELLSYYERAAESAETRENAEFVELYISNFFQKYPYMDPQQEYEIVKSILDQLDVNTINMIAAESITEDNLSIIYQAPEKEGLVHPTAEQFLAAIDEVNASDIQPNEVVEMNEPLMDASKLKGSKVKKTEEGVFGTTVWTLKNGIEVVVRPSAEKKDEIIMRLETDGGLSLVADDETDDMLVYSIYASEQGISKFNNSDMRKLLAGKSVSVSANIGQRTHGLSAFSTKKDLETAMQLVYLSCVDPRFNEEEYNTSLGKIKPYLDNMVNQPNYKLQQRFTEIAYEGNPRVNNLTPEVLENAQFSVIEKNYRMLFNNFKGARFYVFGDVDLETLKPLVQKYIGSLPVEKKPFEVIKRDMDLRQGTFEEVYEVEMETPKATALMVWNGGMPYSPKESVVMRYLNNCLDILYTKTIREDEGGTYGVGTYGFLSNDPKEEFLLQISWDMNPEMAEKLVVKVIEGIKDMAENGPTEEQYNMSKENFLKELSEDRMSNSWWLNQTRFTMRYGIDEASNEQELIESVTPADIQALAAKIVSQPNFISLVMVPQAQAEETVEVSVEE</sequence>
<evidence type="ECO:0000256" key="2">
    <source>
        <dbReference type="ARBA" id="ARBA00007261"/>
    </source>
</evidence>
<dbReference type="PANTHER" id="PTHR43690">
    <property type="entry name" value="NARDILYSIN"/>
    <property type="match status" value="1"/>
</dbReference>
<gene>
    <name evidence="12" type="ORF">IAB93_05275</name>
</gene>
<accession>A0A9D9N9F6</accession>
<dbReference type="SUPFAM" id="SSF63411">
    <property type="entry name" value="LuxS/MPP-like metallohydrolase"/>
    <property type="match status" value="4"/>
</dbReference>
<dbReference type="GO" id="GO:0006508">
    <property type="term" value="P:proteolysis"/>
    <property type="evidence" value="ECO:0007669"/>
    <property type="project" value="UniProtKB-KW"/>
</dbReference>
<dbReference type="EMBL" id="JADIME010000054">
    <property type="protein sequence ID" value="MBO8465393.1"/>
    <property type="molecule type" value="Genomic_DNA"/>
</dbReference>
<feature type="domain" description="Peptidase M16 C-terminal" evidence="11">
    <location>
        <begin position="705"/>
        <end position="865"/>
    </location>
</feature>
<keyword evidence="7" id="KW-0482">Metalloprotease</keyword>
<keyword evidence="5" id="KW-0378">Hydrolase</keyword>
<comment type="caution">
    <text evidence="12">The sequence shown here is derived from an EMBL/GenBank/DDBJ whole genome shotgun (WGS) entry which is preliminary data.</text>
</comment>
<dbReference type="Pfam" id="PF05193">
    <property type="entry name" value="Peptidase_M16_C"/>
    <property type="match status" value="2"/>
</dbReference>
<feature type="domain" description="Peptidase M16 N-terminal" evidence="10">
    <location>
        <begin position="47"/>
        <end position="168"/>
    </location>
</feature>
<comment type="similarity">
    <text evidence="2 8">Belongs to the peptidase M16 family.</text>
</comment>
<evidence type="ECO:0000256" key="7">
    <source>
        <dbReference type="ARBA" id="ARBA00023049"/>
    </source>
</evidence>
<evidence type="ECO:0000259" key="11">
    <source>
        <dbReference type="Pfam" id="PF05193"/>
    </source>
</evidence>
<dbReference type="Gene3D" id="3.30.830.10">
    <property type="entry name" value="Metalloenzyme, LuxS/M16 peptidase-like"/>
    <property type="match status" value="4"/>
</dbReference>
<evidence type="ECO:0000256" key="5">
    <source>
        <dbReference type="ARBA" id="ARBA00022801"/>
    </source>
</evidence>
<feature type="domain" description="Peptidase M16 C-terminal" evidence="11">
    <location>
        <begin position="205"/>
        <end position="389"/>
    </location>
</feature>
<evidence type="ECO:0000256" key="6">
    <source>
        <dbReference type="ARBA" id="ARBA00022833"/>
    </source>
</evidence>
<keyword evidence="9" id="KW-0732">Signal</keyword>
<keyword evidence="4" id="KW-0479">Metal-binding</keyword>
<evidence type="ECO:0000256" key="8">
    <source>
        <dbReference type="RuleBase" id="RU004447"/>
    </source>
</evidence>
<evidence type="ECO:0000256" key="3">
    <source>
        <dbReference type="ARBA" id="ARBA00022670"/>
    </source>
</evidence>
<dbReference type="Proteomes" id="UP000823597">
    <property type="component" value="Unassembled WGS sequence"/>
</dbReference>
<proteinExistence type="inferred from homology"/>
<dbReference type="PROSITE" id="PS00143">
    <property type="entry name" value="INSULINASE"/>
    <property type="match status" value="1"/>
</dbReference>
<dbReference type="InterPro" id="IPR001431">
    <property type="entry name" value="Pept_M16_Zn_BS"/>
</dbReference>
<evidence type="ECO:0000256" key="1">
    <source>
        <dbReference type="ARBA" id="ARBA00001947"/>
    </source>
</evidence>
<dbReference type="PANTHER" id="PTHR43690:SF34">
    <property type="entry name" value="ZINC PROTEASE PQQL-LIKE"/>
    <property type="match status" value="1"/>
</dbReference>
<name>A0A9D9N9F6_9BACT</name>
<organism evidence="12 13">
    <name type="scientific">Candidatus Merdivivens pullistercoris</name>
    <dbReference type="NCBI Taxonomy" id="2840873"/>
    <lineage>
        <taxon>Bacteria</taxon>
        <taxon>Pseudomonadati</taxon>
        <taxon>Bacteroidota</taxon>
        <taxon>Bacteroidia</taxon>
        <taxon>Bacteroidales</taxon>
        <taxon>Muribaculaceae</taxon>
        <taxon>Muribaculaceae incertae sedis</taxon>
        <taxon>Candidatus Merdivivens</taxon>
    </lineage>
</organism>
<comment type="cofactor">
    <cofactor evidence="1">
        <name>Zn(2+)</name>
        <dbReference type="ChEBI" id="CHEBI:29105"/>
    </cofactor>
</comment>
<dbReference type="Pfam" id="PF00675">
    <property type="entry name" value="Peptidase_M16"/>
    <property type="match status" value="1"/>
</dbReference>
<dbReference type="InterPro" id="IPR011249">
    <property type="entry name" value="Metalloenz_LuxS/M16"/>
</dbReference>
<evidence type="ECO:0000256" key="9">
    <source>
        <dbReference type="SAM" id="SignalP"/>
    </source>
</evidence>
<evidence type="ECO:0000256" key="4">
    <source>
        <dbReference type="ARBA" id="ARBA00022723"/>
    </source>
</evidence>
<feature type="signal peptide" evidence="9">
    <location>
        <begin position="1"/>
        <end position="22"/>
    </location>
</feature>
<evidence type="ECO:0000313" key="12">
    <source>
        <dbReference type="EMBL" id="MBO8465393.1"/>
    </source>
</evidence>
<dbReference type="GO" id="GO:0046872">
    <property type="term" value="F:metal ion binding"/>
    <property type="evidence" value="ECO:0007669"/>
    <property type="project" value="UniProtKB-KW"/>
</dbReference>